<evidence type="ECO:0000313" key="4">
    <source>
        <dbReference type="EMBL" id="VUZ50363.1"/>
    </source>
</evidence>
<dbReference type="PANTHER" id="PTHR22957">
    <property type="entry name" value="TBC1 DOMAIN FAMILY MEMBER GTPASE-ACTIVATING PROTEIN"/>
    <property type="match status" value="1"/>
</dbReference>
<name>A0A564YUJ6_HYMDI</name>
<feature type="domain" description="Rab-GAP TBC" evidence="3">
    <location>
        <begin position="299"/>
        <end position="509"/>
    </location>
</feature>
<feature type="region of interest" description="Disordered" evidence="2">
    <location>
        <begin position="589"/>
        <end position="610"/>
    </location>
</feature>
<dbReference type="Proteomes" id="UP000321570">
    <property type="component" value="Unassembled WGS sequence"/>
</dbReference>
<organism evidence="4 5">
    <name type="scientific">Hymenolepis diminuta</name>
    <name type="common">Rat tapeworm</name>
    <dbReference type="NCBI Taxonomy" id="6216"/>
    <lineage>
        <taxon>Eukaryota</taxon>
        <taxon>Metazoa</taxon>
        <taxon>Spiralia</taxon>
        <taxon>Lophotrochozoa</taxon>
        <taxon>Platyhelminthes</taxon>
        <taxon>Cestoda</taxon>
        <taxon>Eucestoda</taxon>
        <taxon>Cyclophyllidea</taxon>
        <taxon>Hymenolepididae</taxon>
        <taxon>Hymenolepis</taxon>
    </lineage>
</organism>
<proteinExistence type="predicted"/>
<dbReference type="GO" id="GO:0005096">
    <property type="term" value="F:GTPase activator activity"/>
    <property type="evidence" value="ECO:0007669"/>
    <property type="project" value="UniProtKB-KW"/>
</dbReference>
<dbReference type="EMBL" id="CABIJS010000356">
    <property type="protein sequence ID" value="VUZ50363.1"/>
    <property type="molecule type" value="Genomic_DNA"/>
</dbReference>
<keyword evidence="1" id="KW-0343">GTPase activation</keyword>
<evidence type="ECO:0000256" key="2">
    <source>
        <dbReference type="SAM" id="MobiDB-lite"/>
    </source>
</evidence>
<sequence length="670" mass="75695">MSSSEGICEKWQDVSFTADNESISGTLFLISPNSEDTSIQWIPISGNISGEHIPPKIPLSNIIQVERRRLGFNHHCMCIFFRISQSEIYGPFEFIKGGSGDFIEKLSSFIELQRIYKPSILGVRNHRSHRLSADSEIYKVTRKTTTYQLPTSDFSATPMSVFQGVGTRFLNIFGSSRMSADAALNGAAGSNFYPDRSSPGKFGFLGPDMVSPTGTALMAEQILSDRSPASGEAFTTSSAPGDDGEYQIISRAPPIIIIPDLRPVPRKRPVTMEVWKRYLDKEGRLTVVEKLQNAIYNGGIDPELRPIAWKYLFGYLKWDYTEAENAARVEEKHQHYKTMKAFWESMSVKQMRNNSRFRERKNIIEKDTFRTDRQVSLFRDDSTGALTRLYNVLITYTFYNYDLGYFQGMNDLLAVIMTIIEGEEDAFWCFAGLLERIADNFSDGPSDLYNQFHNLFKLIEILMPLFAQFLREKEATSMNFCFKWFLIIFKREFSYDDIKILWEALFCGVAPKNFHLLIALAIFDAEADTIMRTCQDMSHILQYINNLSEKINLNNILSRAQGIFNQLSEVRDRLPNEVATFLGFAPSPSASGPLGTPRSHSFGDGHHRSSVDEEGLLTTCNFALESALPPSANPADDSNQILTSAMEVGEDATNYMSDVHTTAESSEDPF</sequence>
<reference evidence="4 5" key="1">
    <citation type="submission" date="2019-07" db="EMBL/GenBank/DDBJ databases">
        <authorList>
            <person name="Jastrzebski P J."/>
            <person name="Paukszto L."/>
            <person name="Jastrzebski P J."/>
        </authorList>
    </citation>
    <scope>NUCLEOTIDE SEQUENCE [LARGE SCALE GENOMIC DNA]</scope>
    <source>
        <strain evidence="4 5">WMS-il1</strain>
    </source>
</reference>
<evidence type="ECO:0000259" key="3">
    <source>
        <dbReference type="PROSITE" id="PS50086"/>
    </source>
</evidence>
<dbReference type="SUPFAM" id="SSF47923">
    <property type="entry name" value="Ypt/Rab-GAP domain of gyp1p"/>
    <property type="match status" value="2"/>
</dbReference>
<protein>
    <recommendedName>
        <fullName evidence="3">Rab-GAP TBC domain-containing protein</fullName>
    </recommendedName>
</protein>
<keyword evidence="5" id="KW-1185">Reference proteome</keyword>
<feature type="compositionally biased region" description="Basic and acidic residues" evidence="2">
    <location>
        <begin position="601"/>
        <end position="610"/>
    </location>
</feature>
<dbReference type="Pfam" id="PF00566">
    <property type="entry name" value="RabGAP-TBC"/>
    <property type="match status" value="1"/>
</dbReference>
<dbReference type="Gene3D" id="1.10.472.80">
    <property type="entry name" value="Ypt/Rab-GAP domain of gyp1p, domain 3"/>
    <property type="match status" value="1"/>
</dbReference>
<dbReference type="PROSITE" id="PS50086">
    <property type="entry name" value="TBC_RABGAP"/>
    <property type="match status" value="1"/>
</dbReference>
<dbReference type="InterPro" id="IPR035969">
    <property type="entry name" value="Rab-GAP_TBC_sf"/>
</dbReference>
<gene>
    <name evidence="4" type="ORF">WMSIL1_LOCUS9239</name>
</gene>
<dbReference type="SMART" id="SM00164">
    <property type="entry name" value="TBC"/>
    <property type="match status" value="1"/>
</dbReference>
<dbReference type="AlphaFoldDB" id="A0A564YUJ6"/>
<dbReference type="PANTHER" id="PTHR22957:SF645">
    <property type="entry name" value="LD27216P"/>
    <property type="match status" value="1"/>
</dbReference>
<evidence type="ECO:0000256" key="1">
    <source>
        <dbReference type="ARBA" id="ARBA00022468"/>
    </source>
</evidence>
<feature type="compositionally biased region" description="Polar residues" evidence="2">
    <location>
        <begin position="654"/>
        <end position="664"/>
    </location>
</feature>
<dbReference type="InterPro" id="IPR000195">
    <property type="entry name" value="Rab-GAP-TBC_dom"/>
</dbReference>
<accession>A0A564YUJ6</accession>
<feature type="region of interest" description="Disordered" evidence="2">
    <location>
        <begin position="628"/>
        <end position="670"/>
    </location>
</feature>
<evidence type="ECO:0000313" key="5">
    <source>
        <dbReference type="Proteomes" id="UP000321570"/>
    </source>
</evidence>
<dbReference type="Gene3D" id="1.10.8.270">
    <property type="entry name" value="putative rabgap domain of human tbc1 domain family member 14 like domains"/>
    <property type="match status" value="1"/>
</dbReference>